<keyword evidence="3" id="KW-0489">Methyltransferase</keyword>
<dbReference type="CDD" id="cd02440">
    <property type="entry name" value="AdoMet_MTases"/>
    <property type="match status" value="1"/>
</dbReference>
<name>A0A1Q4V6L6_9ACTN</name>
<dbReference type="AlphaFoldDB" id="A0A1Q4V6L6"/>
<comment type="caution">
    <text evidence="3">The sequence shown here is derived from an EMBL/GenBank/DDBJ whole genome shotgun (WGS) entry which is preliminary data.</text>
</comment>
<evidence type="ECO:0000313" key="4">
    <source>
        <dbReference type="Proteomes" id="UP000186455"/>
    </source>
</evidence>
<dbReference type="PANTHER" id="PTHR43667">
    <property type="entry name" value="CYCLOPROPANE-FATTY-ACYL-PHOSPHOLIPID SYNTHASE"/>
    <property type="match status" value="1"/>
</dbReference>
<dbReference type="STRING" id="1048205.AB852_18680"/>
<evidence type="ECO:0000256" key="1">
    <source>
        <dbReference type="SAM" id="MobiDB-lite"/>
    </source>
</evidence>
<sequence length="234" mass="25098">MTDTRSAAWDEYARTKPQRRTTNARGETTWFNWTQYADHGPGAEVLALEPGGTALDLGCGAGGNAAHLAGLGVRAVGIDLSPEQLAKARERWADVDGMELHQGDAPAYLRESRTVFDAIYSVFGAGWFSAPGLLLPVVHANLRPGGVFAMSQRPPIEGCYGCQASYIPRGPDEDPAVVKRWDHEPDVWALILKEHGYVDVSASVIAAPPGSRRTTGTLLVRGVRGGHEQPVASD</sequence>
<protein>
    <submittedName>
        <fullName evidence="3">Methyltransferase type 11</fullName>
    </submittedName>
</protein>
<organism evidence="3 4">
    <name type="scientific">Streptomyces uncialis</name>
    <dbReference type="NCBI Taxonomy" id="1048205"/>
    <lineage>
        <taxon>Bacteria</taxon>
        <taxon>Bacillati</taxon>
        <taxon>Actinomycetota</taxon>
        <taxon>Actinomycetes</taxon>
        <taxon>Kitasatosporales</taxon>
        <taxon>Streptomycetaceae</taxon>
        <taxon>Streptomyces</taxon>
    </lineage>
</organism>
<gene>
    <name evidence="3" type="ORF">AB852_18680</name>
</gene>
<dbReference type="RefSeq" id="WP_073789872.1">
    <property type="nucleotide sequence ID" value="NZ_LFBV01000004.1"/>
</dbReference>
<dbReference type="GO" id="GO:0008168">
    <property type="term" value="F:methyltransferase activity"/>
    <property type="evidence" value="ECO:0007669"/>
    <property type="project" value="UniProtKB-KW"/>
</dbReference>
<evidence type="ECO:0000313" key="3">
    <source>
        <dbReference type="EMBL" id="OKH93502.1"/>
    </source>
</evidence>
<keyword evidence="3" id="KW-0808">Transferase</keyword>
<dbReference type="SUPFAM" id="SSF53335">
    <property type="entry name" value="S-adenosyl-L-methionine-dependent methyltransferases"/>
    <property type="match status" value="1"/>
</dbReference>
<keyword evidence="4" id="KW-1185">Reference proteome</keyword>
<dbReference type="Gene3D" id="3.40.50.150">
    <property type="entry name" value="Vaccinia Virus protein VP39"/>
    <property type="match status" value="1"/>
</dbReference>
<feature type="region of interest" description="Disordered" evidence="1">
    <location>
        <begin position="1"/>
        <end position="25"/>
    </location>
</feature>
<dbReference type="PANTHER" id="PTHR43667:SF2">
    <property type="entry name" value="FATTY ACID C-METHYL TRANSFERASE"/>
    <property type="match status" value="1"/>
</dbReference>
<accession>A0A1Q4V6L6</accession>
<dbReference type="GO" id="GO:0032259">
    <property type="term" value="P:methylation"/>
    <property type="evidence" value="ECO:0007669"/>
    <property type="project" value="UniProtKB-KW"/>
</dbReference>
<feature type="domain" description="Methyltransferase" evidence="2">
    <location>
        <begin position="55"/>
        <end position="146"/>
    </location>
</feature>
<reference evidence="3 4" key="1">
    <citation type="submission" date="2015-06" db="EMBL/GenBank/DDBJ databases">
        <title>Cloning and characterization of the uncialamcin biosynthetic gene cluster.</title>
        <authorList>
            <person name="Yan X."/>
            <person name="Huang T."/>
            <person name="Ge H."/>
            <person name="Shen B."/>
        </authorList>
    </citation>
    <scope>NUCLEOTIDE SEQUENCE [LARGE SCALE GENOMIC DNA]</scope>
    <source>
        <strain evidence="3 4">DCA2648</strain>
    </source>
</reference>
<proteinExistence type="predicted"/>
<dbReference type="EMBL" id="LFBV01000004">
    <property type="protein sequence ID" value="OKH93502.1"/>
    <property type="molecule type" value="Genomic_DNA"/>
</dbReference>
<dbReference type="InterPro" id="IPR041698">
    <property type="entry name" value="Methyltransf_25"/>
</dbReference>
<evidence type="ECO:0000259" key="2">
    <source>
        <dbReference type="Pfam" id="PF13649"/>
    </source>
</evidence>
<dbReference type="Pfam" id="PF13649">
    <property type="entry name" value="Methyltransf_25"/>
    <property type="match status" value="1"/>
</dbReference>
<dbReference type="InterPro" id="IPR029063">
    <property type="entry name" value="SAM-dependent_MTases_sf"/>
</dbReference>
<dbReference type="InterPro" id="IPR050723">
    <property type="entry name" value="CFA/CMAS"/>
</dbReference>
<dbReference type="Proteomes" id="UP000186455">
    <property type="component" value="Unassembled WGS sequence"/>
</dbReference>